<organism evidence="5 6">
    <name type="scientific">Anopheles dirus</name>
    <dbReference type="NCBI Taxonomy" id="7168"/>
    <lineage>
        <taxon>Eukaryota</taxon>
        <taxon>Metazoa</taxon>
        <taxon>Ecdysozoa</taxon>
        <taxon>Arthropoda</taxon>
        <taxon>Hexapoda</taxon>
        <taxon>Insecta</taxon>
        <taxon>Pterygota</taxon>
        <taxon>Neoptera</taxon>
        <taxon>Endopterygota</taxon>
        <taxon>Diptera</taxon>
        <taxon>Nematocera</taxon>
        <taxon>Culicoidea</taxon>
        <taxon>Culicidae</taxon>
        <taxon>Anophelinae</taxon>
        <taxon>Anopheles</taxon>
    </lineage>
</organism>
<dbReference type="EnsemblMetazoa" id="ADIR001745-RA">
    <property type="protein sequence ID" value="ADIR001745-PA"/>
    <property type="gene ID" value="ADIR001745"/>
</dbReference>
<comment type="similarity">
    <text evidence="1">Belongs to the NSRP1 family.</text>
</comment>
<feature type="compositionally biased region" description="Basic and acidic residues" evidence="3">
    <location>
        <begin position="178"/>
        <end position="201"/>
    </location>
</feature>
<feature type="compositionally biased region" description="Basic and acidic residues" evidence="3">
    <location>
        <begin position="208"/>
        <end position="225"/>
    </location>
</feature>
<dbReference type="VEuPathDB" id="VectorBase:ADIR001745"/>
<dbReference type="STRING" id="7168.A0A182N287"/>
<accession>A0A182N287</accession>
<name>A0A182N287_9DIPT</name>
<evidence type="ECO:0000313" key="6">
    <source>
        <dbReference type="Proteomes" id="UP000075884"/>
    </source>
</evidence>
<evidence type="ECO:0000256" key="1">
    <source>
        <dbReference type="ARBA" id="ARBA00010126"/>
    </source>
</evidence>
<proteinExistence type="inferred from homology"/>
<sequence>MSKKYGLIERGTDAGPIKKHAAFASDSESDDGGTSKVKIELGANQKRQAQSMQKKALEEDPTIFQYDELYDDIVEQRDQTATKSKEQTVDRKPKYINKLMETAERRKKEQERRIERQVQKERDAEGEKFKDKEAFVTSAYRAKLEEMKKLEEQEKREEYLESIGDVTKQSDLGGFYRHIYEQKTKGGLKDEGAKEQEESSRQESTQKTVEKPEKVDQPKPVQRERTYRKRKSDDENDEPGQNDGRTERTHLQSNLDADSDFSIDSESSSDESEKDDKEPSKTEDTADAEKESNGHSKGDDSKEALPEPLVPEEPVVKKPKSPPIDIWKKRTFGEVFEAARQRYFERRQMQESC</sequence>
<dbReference type="PANTHER" id="PTHR31938">
    <property type="entry name" value="NUCLEAR SPECKLE SPLICING REGULATORY PROTEIN 1"/>
    <property type="match status" value="1"/>
</dbReference>
<protein>
    <submittedName>
        <fullName evidence="5">DUF2040 domain-containing protein</fullName>
    </submittedName>
</protein>
<dbReference type="InterPro" id="IPR018612">
    <property type="entry name" value="NSRP1_N"/>
</dbReference>
<keyword evidence="6" id="KW-1185">Reference proteome</keyword>
<reference evidence="5" key="2">
    <citation type="submission" date="2020-05" db="UniProtKB">
        <authorList>
            <consortium name="EnsemblMetazoa"/>
        </authorList>
    </citation>
    <scope>IDENTIFICATION</scope>
    <source>
        <strain evidence="5">WRAIR2</strain>
    </source>
</reference>
<feature type="compositionally biased region" description="Acidic residues" evidence="3">
    <location>
        <begin position="257"/>
        <end position="273"/>
    </location>
</feature>
<dbReference type="Pfam" id="PF09745">
    <property type="entry name" value="NSRP1_N"/>
    <property type="match status" value="1"/>
</dbReference>
<feature type="compositionally biased region" description="Basic and acidic residues" evidence="3">
    <location>
        <begin position="146"/>
        <end position="159"/>
    </location>
</feature>
<feature type="compositionally biased region" description="Basic and acidic residues" evidence="3">
    <location>
        <begin position="274"/>
        <end position="305"/>
    </location>
</feature>
<dbReference type="AlphaFoldDB" id="A0A182N287"/>
<dbReference type="PANTHER" id="PTHR31938:SF4">
    <property type="entry name" value="NUCLEAR SPECKLE SPLICING REGULATORY PROTEIN 1"/>
    <property type="match status" value="1"/>
</dbReference>
<evidence type="ECO:0000259" key="4">
    <source>
        <dbReference type="Pfam" id="PF09745"/>
    </source>
</evidence>
<dbReference type="GO" id="GO:0000381">
    <property type="term" value="P:regulation of alternative mRNA splicing, via spliceosome"/>
    <property type="evidence" value="ECO:0007669"/>
    <property type="project" value="InterPro"/>
</dbReference>
<reference evidence="6" key="1">
    <citation type="submission" date="2013-03" db="EMBL/GenBank/DDBJ databases">
        <title>The Genome Sequence of Anopheles dirus WRAIR2.</title>
        <authorList>
            <consortium name="The Broad Institute Genomics Platform"/>
            <person name="Neafsey D.E."/>
            <person name="Walton C."/>
            <person name="Walker B."/>
            <person name="Young S.K."/>
            <person name="Zeng Q."/>
            <person name="Gargeya S."/>
            <person name="Fitzgerald M."/>
            <person name="Haas B."/>
            <person name="Abouelleil A."/>
            <person name="Allen A.W."/>
            <person name="Alvarado L."/>
            <person name="Arachchi H.M."/>
            <person name="Berlin A.M."/>
            <person name="Chapman S.B."/>
            <person name="Gainer-Dewar J."/>
            <person name="Goldberg J."/>
            <person name="Griggs A."/>
            <person name="Gujja S."/>
            <person name="Hansen M."/>
            <person name="Howarth C."/>
            <person name="Imamovic A."/>
            <person name="Ireland A."/>
            <person name="Larimer J."/>
            <person name="McCowan C."/>
            <person name="Murphy C."/>
            <person name="Pearson M."/>
            <person name="Poon T.W."/>
            <person name="Priest M."/>
            <person name="Roberts A."/>
            <person name="Saif S."/>
            <person name="Shea T."/>
            <person name="Sisk P."/>
            <person name="Sykes S."/>
            <person name="Wortman J."/>
            <person name="Nusbaum C."/>
            <person name="Birren B."/>
        </authorList>
    </citation>
    <scope>NUCLEOTIDE SEQUENCE [LARGE SCALE GENOMIC DNA]</scope>
    <source>
        <strain evidence="6">WRAIR2</strain>
    </source>
</reference>
<feature type="region of interest" description="Disordered" evidence="3">
    <location>
        <begin position="102"/>
        <end position="132"/>
    </location>
</feature>
<evidence type="ECO:0000256" key="3">
    <source>
        <dbReference type="SAM" id="MobiDB-lite"/>
    </source>
</evidence>
<feature type="region of interest" description="Disordered" evidence="3">
    <location>
        <begin position="146"/>
        <end position="325"/>
    </location>
</feature>
<dbReference type="InterPro" id="IPR042816">
    <property type="entry name" value="Nsrp1"/>
</dbReference>
<evidence type="ECO:0000313" key="5">
    <source>
        <dbReference type="EnsemblMetazoa" id="ADIR001745-PA"/>
    </source>
</evidence>
<feature type="domain" description="Nuclear speckle splicing regulatory protein 1 N-terminal" evidence="4">
    <location>
        <begin position="50"/>
        <end position="169"/>
    </location>
</feature>
<keyword evidence="2" id="KW-0175">Coiled coil</keyword>
<evidence type="ECO:0000256" key="2">
    <source>
        <dbReference type="ARBA" id="ARBA00023054"/>
    </source>
</evidence>
<dbReference type="Proteomes" id="UP000075884">
    <property type="component" value="Unassembled WGS sequence"/>
</dbReference>